<gene>
    <name evidence="1" type="ORF">B0H17DRAFT_512221</name>
</gene>
<evidence type="ECO:0000313" key="1">
    <source>
        <dbReference type="EMBL" id="KAJ7692831.1"/>
    </source>
</evidence>
<comment type="caution">
    <text evidence="1">The sequence shown here is derived from an EMBL/GenBank/DDBJ whole genome shotgun (WGS) entry which is preliminary data.</text>
</comment>
<reference evidence="1" key="1">
    <citation type="submission" date="2023-03" db="EMBL/GenBank/DDBJ databases">
        <title>Massive genome expansion in bonnet fungi (Mycena s.s.) driven by repeated elements and novel gene families across ecological guilds.</title>
        <authorList>
            <consortium name="Lawrence Berkeley National Laboratory"/>
            <person name="Harder C.B."/>
            <person name="Miyauchi S."/>
            <person name="Viragh M."/>
            <person name="Kuo A."/>
            <person name="Thoen E."/>
            <person name="Andreopoulos B."/>
            <person name="Lu D."/>
            <person name="Skrede I."/>
            <person name="Drula E."/>
            <person name="Henrissat B."/>
            <person name="Morin E."/>
            <person name="Kohler A."/>
            <person name="Barry K."/>
            <person name="LaButti K."/>
            <person name="Morin E."/>
            <person name="Salamov A."/>
            <person name="Lipzen A."/>
            <person name="Mereny Z."/>
            <person name="Hegedus B."/>
            <person name="Baldrian P."/>
            <person name="Stursova M."/>
            <person name="Weitz H."/>
            <person name="Taylor A."/>
            <person name="Grigoriev I.V."/>
            <person name="Nagy L.G."/>
            <person name="Martin F."/>
            <person name="Kauserud H."/>
        </authorList>
    </citation>
    <scope>NUCLEOTIDE SEQUENCE</scope>
    <source>
        <strain evidence="1">CBHHK067</strain>
    </source>
</reference>
<sequence>MLLKDCERTQDPLTTFLIVKFLPSSFFKNEGFEHAPLEIRSEIFGYLNMRDITAIAHTCTFFPWYFADKLKSRMDLIFSSWGLDWKSVNFMLKLTDSLISGPAGQLFIHPNSDISFCPVVNFYIWSTALHVVLTWLAAAAPHLTESSSVDHPHHMLTRTNSFHSFSIGHFPPSSSPFMYAKKIHMHLYYASLSLPPTSISTGWASAHCIPN</sequence>
<name>A0AAD7GL09_MYCRO</name>
<dbReference type="EMBL" id="JARKIE010000049">
    <property type="protein sequence ID" value="KAJ7692831.1"/>
    <property type="molecule type" value="Genomic_DNA"/>
</dbReference>
<proteinExistence type="predicted"/>
<organism evidence="1 2">
    <name type="scientific">Mycena rosella</name>
    <name type="common">Pink bonnet</name>
    <name type="synonym">Agaricus rosellus</name>
    <dbReference type="NCBI Taxonomy" id="1033263"/>
    <lineage>
        <taxon>Eukaryota</taxon>
        <taxon>Fungi</taxon>
        <taxon>Dikarya</taxon>
        <taxon>Basidiomycota</taxon>
        <taxon>Agaricomycotina</taxon>
        <taxon>Agaricomycetes</taxon>
        <taxon>Agaricomycetidae</taxon>
        <taxon>Agaricales</taxon>
        <taxon>Marasmiineae</taxon>
        <taxon>Mycenaceae</taxon>
        <taxon>Mycena</taxon>
    </lineage>
</organism>
<evidence type="ECO:0000313" key="2">
    <source>
        <dbReference type="Proteomes" id="UP001221757"/>
    </source>
</evidence>
<protein>
    <recommendedName>
        <fullName evidence="3">F-box domain-containing protein</fullName>
    </recommendedName>
</protein>
<keyword evidence="2" id="KW-1185">Reference proteome</keyword>
<dbReference type="AlphaFoldDB" id="A0AAD7GL09"/>
<accession>A0AAD7GL09</accession>
<dbReference type="Proteomes" id="UP001221757">
    <property type="component" value="Unassembled WGS sequence"/>
</dbReference>
<evidence type="ECO:0008006" key="3">
    <source>
        <dbReference type="Google" id="ProtNLM"/>
    </source>
</evidence>